<protein>
    <recommendedName>
        <fullName evidence="9">Peptidase S1 domain-containing protein</fullName>
    </recommendedName>
</protein>
<gene>
    <name evidence="10" type="ORF">NEMVEDRAFT_v1g164017</name>
</gene>
<evidence type="ECO:0000256" key="7">
    <source>
        <dbReference type="ARBA" id="ARBA00023157"/>
    </source>
</evidence>
<dbReference type="PRINTS" id="PR00722">
    <property type="entry name" value="CHYMOTRYPSIN"/>
</dbReference>
<dbReference type="PROSITE" id="PS00134">
    <property type="entry name" value="TRYPSIN_HIS"/>
    <property type="match status" value="1"/>
</dbReference>
<dbReference type="HOGENOM" id="CLU_006842_7_0_1"/>
<dbReference type="PROSITE" id="PS50240">
    <property type="entry name" value="TRYPSIN_DOM"/>
    <property type="match status" value="1"/>
</dbReference>
<evidence type="ECO:0000256" key="4">
    <source>
        <dbReference type="ARBA" id="ARBA00022729"/>
    </source>
</evidence>
<dbReference type="InterPro" id="IPR009003">
    <property type="entry name" value="Peptidase_S1_PA"/>
</dbReference>
<reference evidence="10 11" key="1">
    <citation type="journal article" date="2007" name="Science">
        <title>Sea anemone genome reveals ancestral eumetazoan gene repertoire and genomic organization.</title>
        <authorList>
            <person name="Putnam N.H."/>
            <person name="Srivastava M."/>
            <person name="Hellsten U."/>
            <person name="Dirks B."/>
            <person name="Chapman J."/>
            <person name="Salamov A."/>
            <person name="Terry A."/>
            <person name="Shapiro H."/>
            <person name="Lindquist E."/>
            <person name="Kapitonov V.V."/>
            <person name="Jurka J."/>
            <person name="Genikhovich G."/>
            <person name="Grigoriev I.V."/>
            <person name="Lucas S.M."/>
            <person name="Steele R.E."/>
            <person name="Finnerty J.R."/>
            <person name="Technau U."/>
            <person name="Martindale M.Q."/>
            <person name="Rokhsar D.S."/>
        </authorList>
    </citation>
    <scope>NUCLEOTIDE SEQUENCE [LARGE SCALE GENOMIC DNA]</scope>
    <source>
        <strain evidence="11">CH2 X CH6</strain>
    </source>
</reference>
<dbReference type="Pfam" id="PF00089">
    <property type="entry name" value="Trypsin"/>
    <property type="match status" value="1"/>
</dbReference>
<feature type="domain" description="Peptidase S1" evidence="9">
    <location>
        <begin position="1"/>
        <end position="232"/>
    </location>
</feature>
<dbReference type="PhylomeDB" id="A7RXZ9"/>
<dbReference type="EMBL" id="DS469552">
    <property type="protein sequence ID" value="EDO43553.1"/>
    <property type="molecule type" value="Genomic_DNA"/>
</dbReference>
<dbReference type="Gene3D" id="2.40.10.10">
    <property type="entry name" value="Trypsin-like serine proteases"/>
    <property type="match status" value="1"/>
</dbReference>
<dbReference type="InterPro" id="IPR043504">
    <property type="entry name" value="Peptidase_S1_PA_chymotrypsin"/>
</dbReference>
<dbReference type="InterPro" id="IPR018114">
    <property type="entry name" value="TRYPSIN_HIS"/>
</dbReference>
<evidence type="ECO:0000256" key="8">
    <source>
        <dbReference type="RuleBase" id="RU363034"/>
    </source>
</evidence>
<dbReference type="GO" id="GO:0006508">
    <property type="term" value="P:proteolysis"/>
    <property type="evidence" value="ECO:0000318"/>
    <property type="project" value="GO_Central"/>
</dbReference>
<dbReference type="InterPro" id="IPR001314">
    <property type="entry name" value="Peptidase_S1A"/>
</dbReference>
<name>A7RXZ9_NEMVE</name>
<comment type="subcellular location">
    <subcellularLocation>
        <location evidence="1">Secreted</location>
    </subcellularLocation>
</comment>
<dbReference type="InterPro" id="IPR050127">
    <property type="entry name" value="Serine_Proteases_S1"/>
</dbReference>
<keyword evidence="11" id="KW-1185">Reference proteome</keyword>
<evidence type="ECO:0000259" key="9">
    <source>
        <dbReference type="PROSITE" id="PS50240"/>
    </source>
</evidence>
<dbReference type="GO" id="GO:0005615">
    <property type="term" value="C:extracellular space"/>
    <property type="evidence" value="ECO:0000318"/>
    <property type="project" value="GO_Central"/>
</dbReference>
<evidence type="ECO:0000256" key="6">
    <source>
        <dbReference type="ARBA" id="ARBA00022825"/>
    </source>
</evidence>
<dbReference type="OMA" id="HKNTWFL"/>
<dbReference type="Proteomes" id="UP000001593">
    <property type="component" value="Unassembled WGS sequence"/>
</dbReference>
<accession>A7RXZ9</accession>
<evidence type="ECO:0000313" key="10">
    <source>
        <dbReference type="EMBL" id="EDO43553.1"/>
    </source>
</evidence>
<dbReference type="MEROPS" id="S01.B77"/>
<dbReference type="SMART" id="SM00020">
    <property type="entry name" value="Tryp_SPc"/>
    <property type="match status" value="1"/>
</dbReference>
<proteinExistence type="predicted"/>
<organism evidence="10 11">
    <name type="scientific">Nematostella vectensis</name>
    <name type="common">Starlet sea anemone</name>
    <dbReference type="NCBI Taxonomy" id="45351"/>
    <lineage>
        <taxon>Eukaryota</taxon>
        <taxon>Metazoa</taxon>
        <taxon>Cnidaria</taxon>
        <taxon>Anthozoa</taxon>
        <taxon>Hexacorallia</taxon>
        <taxon>Actiniaria</taxon>
        <taxon>Edwardsiidae</taxon>
        <taxon>Nematostella</taxon>
    </lineage>
</organism>
<dbReference type="STRING" id="45351.A7RXZ9"/>
<keyword evidence="2" id="KW-0964">Secreted</keyword>
<keyword evidence="4" id="KW-0732">Signal</keyword>
<dbReference type="GO" id="GO:0004252">
    <property type="term" value="F:serine-type endopeptidase activity"/>
    <property type="evidence" value="ECO:0000318"/>
    <property type="project" value="GO_Central"/>
</dbReference>
<evidence type="ECO:0000256" key="5">
    <source>
        <dbReference type="ARBA" id="ARBA00022801"/>
    </source>
</evidence>
<dbReference type="PANTHER" id="PTHR24264:SF65">
    <property type="entry name" value="SRCR DOMAIN-CONTAINING PROTEIN"/>
    <property type="match status" value="1"/>
</dbReference>
<keyword evidence="5 8" id="KW-0378">Hydrolase</keyword>
<sequence>MLWNKAKKKHFCGATLITNRWLITAAHCVYGTMMPSLIKVRLGKHIRQKIEKTEQSYDAEMYKIHPHYSPDSYDSDIALIRLAQPVTFTDYVKPICLPSAASDYAQLQANVSGTISGWGKRKLWRDRVANRLHEATVPIVDIQTCRKAHPDYIVTANMFCAGFENSSRGDACQGDSGGPFSVDNPLPATPKGQHRHVLLGVISWGDGCGKFGKYGVYTRLFNFIDWILNEID</sequence>
<dbReference type="PROSITE" id="PS00135">
    <property type="entry name" value="TRYPSIN_SER"/>
    <property type="match status" value="1"/>
</dbReference>
<dbReference type="FunFam" id="2.40.10.10:FF:000120">
    <property type="entry name" value="Putative serine protease"/>
    <property type="match status" value="1"/>
</dbReference>
<dbReference type="InterPro" id="IPR001254">
    <property type="entry name" value="Trypsin_dom"/>
</dbReference>
<dbReference type="SUPFAM" id="SSF50494">
    <property type="entry name" value="Trypsin-like serine proteases"/>
    <property type="match status" value="1"/>
</dbReference>
<dbReference type="InParanoid" id="A7RXZ9"/>
<dbReference type="eggNOG" id="ENOG502QTSX">
    <property type="taxonomic scope" value="Eukaryota"/>
</dbReference>
<keyword evidence="6 8" id="KW-0720">Serine protease</keyword>
<dbReference type="AlphaFoldDB" id="A7RXZ9"/>
<evidence type="ECO:0000256" key="1">
    <source>
        <dbReference type="ARBA" id="ARBA00004613"/>
    </source>
</evidence>
<evidence type="ECO:0000256" key="3">
    <source>
        <dbReference type="ARBA" id="ARBA00022670"/>
    </source>
</evidence>
<keyword evidence="7" id="KW-1015">Disulfide bond</keyword>
<evidence type="ECO:0000256" key="2">
    <source>
        <dbReference type="ARBA" id="ARBA00022525"/>
    </source>
</evidence>
<dbReference type="PANTHER" id="PTHR24264">
    <property type="entry name" value="TRYPSIN-RELATED"/>
    <property type="match status" value="1"/>
</dbReference>
<keyword evidence="3 8" id="KW-0645">Protease</keyword>
<dbReference type="CDD" id="cd00190">
    <property type="entry name" value="Tryp_SPc"/>
    <property type="match status" value="1"/>
</dbReference>
<dbReference type="InterPro" id="IPR033116">
    <property type="entry name" value="TRYPSIN_SER"/>
</dbReference>
<evidence type="ECO:0000313" key="11">
    <source>
        <dbReference type="Proteomes" id="UP000001593"/>
    </source>
</evidence>